<dbReference type="GO" id="GO:0009239">
    <property type="term" value="P:enterobactin biosynthetic process"/>
    <property type="evidence" value="ECO:0007669"/>
    <property type="project" value="TreeGrafter"/>
</dbReference>
<proteinExistence type="evidence at protein level"/>
<dbReference type="Gene3D" id="3.90.820.10">
    <property type="entry name" value="Structural Genomics, Unknown Function 30-nov-00 1gh9 Mol_id"/>
    <property type="match status" value="1"/>
</dbReference>
<dbReference type="PDB" id="4GR5">
    <property type="method" value="X-ray"/>
    <property type="resolution" value="1.92 A"/>
    <property type="chains" value="A/B/C/D=1-567"/>
</dbReference>
<evidence type="ECO:0000256" key="2">
    <source>
        <dbReference type="ARBA" id="ARBA00022450"/>
    </source>
</evidence>
<dbReference type="GO" id="GO:0009366">
    <property type="term" value="C:enterobactin synthetase complex"/>
    <property type="evidence" value="ECO:0007669"/>
    <property type="project" value="TreeGrafter"/>
</dbReference>
<evidence type="ECO:0000256" key="1">
    <source>
        <dbReference type="ARBA" id="ARBA00001957"/>
    </source>
</evidence>
<dbReference type="Gene3D" id="3.30.300.30">
    <property type="match status" value="1"/>
</dbReference>
<feature type="domain" description="MbtH-like" evidence="4">
    <location>
        <begin position="3"/>
        <end position="53"/>
    </location>
</feature>
<sequence length="567" mass="59760">MSNPFEEYDGGHVVLTDALGRHSLWPAGIAVPAGWSVRHGTDSREGCLAHIEHHWTDLRPTGPAVERAPAGACVHELFEAQAARAPDAVALLHEADELTYGALNERANRLAHRLVGLGVAPGTLVGVHLERGFDMVVALLAVLKAGGGYTMLDPQFPVERLALSLEDTGAPLLVTSRPLSGRLTGTTTLYVEDEAASDAPAGNLATGVGPEDVACVMFTSGSTGRPKGVMSPHRALTGTYLGQDYAGFGPDEVFLQCSPVSWDAFGLELFGALLFGARCVLQSGQNPDPLEIGELVARHGVTMLQLSASLFNFLVDEVPEAFEGVRYAITGGEPASVPHVAKARRDHPALRLGNGYGPAESMGFTTHHAVVAGDLSGTALPIGVPLAGKRAYVLDDDLKPAANGALGELYVAGAGLAHGYVSRPALTAERFVADPFAGPGGERMYRTGDLARRRADGVLEYVGRADDQVKIRGFRVEPGEVEARLVGHPAVRQAAVLAQDSRLGDKQLVAYVVAERADAPPDAAELRRHVAEALPAYMVPVECVPVDELPRTPNGKLDRRALTGSGS</sequence>
<dbReference type="PANTHER" id="PTHR45527">
    <property type="entry name" value="NONRIBOSOMAL PEPTIDE SYNTHETASE"/>
    <property type="match status" value="1"/>
</dbReference>
<dbReference type="InterPro" id="IPR010071">
    <property type="entry name" value="AA_adenyl_dom"/>
</dbReference>
<dbReference type="InterPro" id="IPR045851">
    <property type="entry name" value="AMP-bd_C_sf"/>
</dbReference>
<dbReference type="SMR" id="D1GLU5"/>
<reference evidence="5" key="1">
    <citation type="journal article" date="2009" name="Chem. Biol.">
        <title>Deciphering biosynthesis of the RNA polymerase inhibitor streptolydigin and generation of glycosylated derivatives.</title>
        <authorList>
            <person name="Olano C."/>
            <person name="Gomez C."/>
            <person name="Perez M."/>
            <person name="Palomino M."/>
            <person name="Pineda-Lucena A."/>
            <person name="Carbajo R.J."/>
            <person name="Brana A.F."/>
            <person name="Mendez C."/>
            <person name="Salas J.A."/>
        </authorList>
    </citation>
    <scope>NUCLEOTIDE SEQUENCE</scope>
    <source>
        <strain evidence="5">NRRL 2433</strain>
    </source>
</reference>
<keyword evidence="6 7" id="KW-0002">3D-structure</keyword>
<dbReference type="PDBsum" id="4GR4"/>
<dbReference type="FunFam" id="2.30.38.10:FF:000001">
    <property type="entry name" value="Non-ribosomal peptide synthetase PvdI"/>
    <property type="match status" value="1"/>
</dbReference>
<dbReference type="Pfam" id="PF13193">
    <property type="entry name" value="AMP-binding_C"/>
    <property type="match status" value="1"/>
</dbReference>
<dbReference type="SUPFAM" id="SSF160582">
    <property type="entry name" value="MbtH-like"/>
    <property type="match status" value="1"/>
</dbReference>
<dbReference type="PDBsum" id="4GR5"/>
<dbReference type="InterPro" id="IPR005153">
    <property type="entry name" value="MbtH-like_dom"/>
</dbReference>
<dbReference type="PDB" id="4GR4">
    <property type="method" value="X-ray"/>
    <property type="resolution" value="2.44 A"/>
    <property type="chains" value="A/B/C/D=1-466"/>
</dbReference>
<dbReference type="Pfam" id="PF03621">
    <property type="entry name" value="MbtH"/>
    <property type="match status" value="1"/>
</dbReference>
<dbReference type="InterPro" id="IPR042099">
    <property type="entry name" value="ANL_N_sf"/>
</dbReference>
<dbReference type="GO" id="GO:0005829">
    <property type="term" value="C:cytosol"/>
    <property type="evidence" value="ECO:0007669"/>
    <property type="project" value="TreeGrafter"/>
</dbReference>
<dbReference type="PROSITE" id="PS00840">
    <property type="entry name" value="SUMT_2"/>
    <property type="match status" value="1"/>
</dbReference>
<dbReference type="RefSeq" id="WP_228332401.1">
    <property type="nucleotide sequence ID" value="NZ_CP086217.1"/>
</dbReference>
<dbReference type="GO" id="GO:0043041">
    <property type="term" value="P:amino acid activation for nonribosomal peptide biosynthetic process"/>
    <property type="evidence" value="ECO:0007669"/>
    <property type="project" value="TreeGrafter"/>
</dbReference>
<dbReference type="InterPro" id="IPR003043">
    <property type="entry name" value="Uropor_MeTrfase_CS"/>
</dbReference>
<organism evidence="5">
    <name type="scientific">Streptomyces lydicus</name>
    <dbReference type="NCBI Taxonomy" id="47763"/>
    <lineage>
        <taxon>Bacteria</taxon>
        <taxon>Bacillati</taxon>
        <taxon>Actinomycetota</taxon>
        <taxon>Actinomycetes</taxon>
        <taxon>Kitasatosporales</taxon>
        <taxon>Streptomycetaceae</taxon>
        <taxon>Streptomyces</taxon>
    </lineage>
</organism>
<dbReference type="NCBIfam" id="TIGR01733">
    <property type="entry name" value="AA-adenyl-dom"/>
    <property type="match status" value="1"/>
</dbReference>
<name>D1GLU5_9ACTN</name>
<dbReference type="FunFam" id="3.40.50.980:FF:000001">
    <property type="entry name" value="Non-ribosomal peptide synthetase"/>
    <property type="match status" value="1"/>
</dbReference>
<evidence type="ECO:0000256" key="3">
    <source>
        <dbReference type="ARBA" id="ARBA00022553"/>
    </source>
</evidence>
<evidence type="ECO:0007829" key="6">
    <source>
        <dbReference type="PDB" id="4GR4"/>
    </source>
</evidence>
<keyword evidence="3" id="KW-0597">Phosphoprotein</keyword>
<accession>D1GLU5</accession>
<dbReference type="AlphaFoldDB" id="D1GLU5"/>
<evidence type="ECO:0000259" key="4">
    <source>
        <dbReference type="SMART" id="SM00923"/>
    </source>
</evidence>
<dbReference type="SMART" id="SM00923">
    <property type="entry name" value="MbtH"/>
    <property type="match status" value="1"/>
</dbReference>
<dbReference type="PROSITE" id="PS00455">
    <property type="entry name" value="AMP_BINDING"/>
    <property type="match status" value="1"/>
</dbReference>
<dbReference type="Gene3D" id="3.40.50.12780">
    <property type="entry name" value="N-terminal domain of ligase-like"/>
    <property type="match status" value="1"/>
</dbReference>
<dbReference type="InterPro" id="IPR000873">
    <property type="entry name" value="AMP-dep_synth/lig_dom"/>
</dbReference>
<dbReference type="EMBL" id="FN433113">
    <property type="protein sequence ID" value="CBA11570.1"/>
    <property type="molecule type" value="Genomic_DNA"/>
</dbReference>
<dbReference type="GO" id="GO:0047527">
    <property type="term" value="F:2,3-dihydroxybenzoate-serine ligase activity"/>
    <property type="evidence" value="ECO:0007669"/>
    <property type="project" value="TreeGrafter"/>
</dbReference>
<dbReference type="SUPFAM" id="SSF56801">
    <property type="entry name" value="Acetyl-CoA synthetase-like"/>
    <property type="match status" value="1"/>
</dbReference>
<dbReference type="PANTHER" id="PTHR45527:SF1">
    <property type="entry name" value="FATTY ACID SYNTHASE"/>
    <property type="match status" value="1"/>
</dbReference>
<dbReference type="GO" id="GO:0008168">
    <property type="term" value="F:methyltransferase activity"/>
    <property type="evidence" value="ECO:0007669"/>
    <property type="project" value="InterPro"/>
</dbReference>
<dbReference type="CDD" id="cd12117">
    <property type="entry name" value="A_NRPS_Srf_like"/>
    <property type="match status" value="1"/>
</dbReference>
<dbReference type="InterPro" id="IPR020845">
    <property type="entry name" value="AMP-binding_CS"/>
</dbReference>
<comment type="cofactor">
    <cofactor evidence="1">
        <name>pantetheine 4'-phosphate</name>
        <dbReference type="ChEBI" id="CHEBI:47942"/>
    </cofactor>
</comment>
<evidence type="ECO:0007829" key="7">
    <source>
        <dbReference type="PDB" id="4GR5"/>
    </source>
</evidence>
<protein>
    <submittedName>
        <fullName evidence="5">Non-ribosomal peptide synthetase</fullName>
    </submittedName>
</protein>
<keyword evidence="2" id="KW-0596">Phosphopantetheine</keyword>
<dbReference type="Pfam" id="PF00501">
    <property type="entry name" value="AMP-binding"/>
    <property type="match status" value="1"/>
</dbReference>
<gene>
    <name evidence="5" type="primary">slgN1</name>
</gene>
<dbReference type="GO" id="GO:0031177">
    <property type="term" value="F:phosphopantetheine binding"/>
    <property type="evidence" value="ECO:0007669"/>
    <property type="project" value="TreeGrafter"/>
</dbReference>
<dbReference type="InterPro" id="IPR025110">
    <property type="entry name" value="AMP-bd_C"/>
</dbReference>
<dbReference type="FunFam" id="3.30.300.30:FF:000010">
    <property type="entry name" value="Enterobactin synthetase component F"/>
    <property type="match status" value="1"/>
</dbReference>
<dbReference type="InterPro" id="IPR038020">
    <property type="entry name" value="MbtH-like_sf"/>
</dbReference>
<evidence type="ECO:0000313" key="5">
    <source>
        <dbReference type="EMBL" id="CBA11570.1"/>
    </source>
</evidence>
<reference evidence="6 7" key="2">
    <citation type="journal article" date="2013" name="J. Biol. Chem.">
        <title>Structural basis of the interaction of MbtH-like proteins, putative regulators of nonribosomal peptide biosynthesis, with adenylating enzymes.</title>
        <authorList>
            <person name="Herbst D.A."/>
            <person name="Boll B."/>
            <person name="Zocher G."/>
            <person name="Stehle T."/>
            <person name="Heide L."/>
        </authorList>
    </citation>
    <scope>X-RAY CRYSTALLOGRAPHY (1.92 ANGSTROMS)</scope>
</reference>
<dbReference type="EvolutionaryTrace" id="D1GLU5"/>